<gene>
    <name evidence="2" type="ORF">GCM10009749_08110</name>
</gene>
<accession>A0ABN2LXW4</accession>
<evidence type="ECO:0000256" key="1">
    <source>
        <dbReference type="SAM" id="MobiDB-lite"/>
    </source>
</evidence>
<comment type="caution">
    <text evidence="2">The sequence shown here is derived from an EMBL/GenBank/DDBJ whole genome shotgun (WGS) entry which is preliminary data.</text>
</comment>
<keyword evidence="3" id="KW-1185">Reference proteome</keyword>
<organism evidence="2 3">
    <name type="scientific">Agromyces neolithicus</name>
    <dbReference type="NCBI Taxonomy" id="269420"/>
    <lineage>
        <taxon>Bacteria</taxon>
        <taxon>Bacillati</taxon>
        <taxon>Actinomycetota</taxon>
        <taxon>Actinomycetes</taxon>
        <taxon>Micrococcales</taxon>
        <taxon>Microbacteriaceae</taxon>
        <taxon>Agromyces</taxon>
    </lineage>
</organism>
<name>A0ABN2LXW4_9MICO</name>
<reference evidence="2 3" key="1">
    <citation type="journal article" date="2019" name="Int. J. Syst. Evol. Microbiol.">
        <title>The Global Catalogue of Microorganisms (GCM) 10K type strain sequencing project: providing services to taxonomists for standard genome sequencing and annotation.</title>
        <authorList>
            <consortium name="The Broad Institute Genomics Platform"/>
            <consortium name="The Broad Institute Genome Sequencing Center for Infectious Disease"/>
            <person name="Wu L."/>
            <person name="Ma J."/>
        </authorList>
    </citation>
    <scope>NUCLEOTIDE SEQUENCE [LARGE SCALE GENOMIC DNA]</scope>
    <source>
        <strain evidence="2 3">JCM 14322</strain>
    </source>
</reference>
<protein>
    <submittedName>
        <fullName evidence="2">Uncharacterized protein</fullName>
    </submittedName>
</protein>
<dbReference type="RefSeq" id="WP_344293693.1">
    <property type="nucleotide sequence ID" value="NZ_BAAANJ010000002.1"/>
</dbReference>
<evidence type="ECO:0000313" key="2">
    <source>
        <dbReference type="EMBL" id="GAA1802385.1"/>
    </source>
</evidence>
<dbReference type="EMBL" id="BAAANJ010000002">
    <property type="protein sequence ID" value="GAA1802385.1"/>
    <property type="molecule type" value="Genomic_DNA"/>
</dbReference>
<feature type="compositionally biased region" description="Acidic residues" evidence="1">
    <location>
        <begin position="37"/>
        <end position="49"/>
    </location>
</feature>
<proteinExistence type="predicted"/>
<feature type="region of interest" description="Disordered" evidence="1">
    <location>
        <begin position="1"/>
        <end position="57"/>
    </location>
</feature>
<dbReference type="Proteomes" id="UP001500002">
    <property type="component" value="Unassembled WGS sequence"/>
</dbReference>
<evidence type="ECO:0000313" key="3">
    <source>
        <dbReference type="Proteomes" id="UP001500002"/>
    </source>
</evidence>
<sequence length="69" mass="7593">MDELTGVGPAITPEDDDFTVSQDTEFDEPDVARDDDERPVDDSLDDEPPGVDAERRVDLRDELATAADD</sequence>
<feature type="compositionally biased region" description="Acidic residues" evidence="1">
    <location>
        <begin position="13"/>
        <end position="29"/>
    </location>
</feature>